<feature type="compositionally biased region" description="Low complexity" evidence="1">
    <location>
        <begin position="125"/>
        <end position="146"/>
    </location>
</feature>
<accession>A0A8K0KEE9</accession>
<reference evidence="2" key="1">
    <citation type="submission" date="2013-04" db="EMBL/GenBank/DDBJ databases">
        <authorList>
            <person name="Qu J."/>
            <person name="Murali S.C."/>
            <person name="Bandaranaike D."/>
            <person name="Bellair M."/>
            <person name="Blankenburg K."/>
            <person name="Chao H."/>
            <person name="Dinh H."/>
            <person name="Doddapaneni H."/>
            <person name="Downs B."/>
            <person name="Dugan-Rocha S."/>
            <person name="Elkadiri S."/>
            <person name="Gnanaolivu R.D."/>
            <person name="Hernandez B."/>
            <person name="Javaid M."/>
            <person name="Jayaseelan J.C."/>
            <person name="Lee S."/>
            <person name="Li M."/>
            <person name="Ming W."/>
            <person name="Munidasa M."/>
            <person name="Muniz J."/>
            <person name="Nguyen L."/>
            <person name="Ongeri F."/>
            <person name="Osuji N."/>
            <person name="Pu L.-L."/>
            <person name="Puazo M."/>
            <person name="Qu C."/>
            <person name="Quiroz J."/>
            <person name="Raj R."/>
            <person name="Weissenberger G."/>
            <person name="Xin Y."/>
            <person name="Zou X."/>
            <person name="Han Y."/>
            <person name="Richards S."/>
            <person name="Worley K."/>
            <person name="Muzny D."/>
            <person name="Gibbs R."/>
        </authorList>
    </citation>
    <scope>NUCLEOTIDE SEQUENCE</scope>
    <source>
        <strain evidence="2">Sampled in the wild</strain>
    </source>
</reference>
<dbReference type="Proteomes" id="UP000792457">
    <property type="component" value="Unassembled WGS sequence"/>
</dbReference>
<evidence type="ECO:0000256" key="1">
    <source>
        <dbReference type="SAM" id="MobiDB-lite"/>
    </source>
</evidence>
<feature type="compositionally biased region" description="Pro residues" evidence="1">
    <location>
        <begin position="100"/>
        <end position="124"/>
    </location>
</feature>
<evidence type="ECO:0000313" key="3">
    <source>
        <dbReference type="Proteomes" id="UP000792457"/>
    </source>
</evidence>
<feature type="region of interest" description="Disordered" evidence="1">
    <location>
        <begin position="207"/>
        <end position="261"/>
    </location>
</feature>
<keyword evidence="3" id="KW-1185">Reference proteome</keyword>
<reference evidence="2" key="2">
    <citation type="submission" date="2017-10" db="EMBL/GenBank/DDBJ databases">
        <title>Ladona fulva Genome sequencing and assembly.</title>
        <authorList>
            <person name="Murali S."/>
            <person name="Richards S."/>
            <person name="Bandaranaike D."/>
            <person name="Bellair M."/>
            <person name="Blankenburg K."/>
            <person name="Chao H."/>
            <person name="Dinh H."/>
            <person name="Doddapaneni H."/>
            <person name="Dugan-Rocha S."/>
            <person name="Elkadiri S."/>
            <person name="Gnanaolivu R."/>
            <person name="Hernandez B."/>
            <person name="Skinner E."/>
            <person name="Javaid M."/>
            <person name="Lee S."/>
            <person name="Li M."/>
            <person name="Ming W."/>
            <person name="Munidasa M."/>
            <person name="Muniz J."/>
            <person name="Nguyen L."/>
            <person name="Hughes D."/>
            <person name="Osuji N."/>
            <person name="Pu L.-L."/>
            <person name="Puazo M."/>
            <person name="Qu C."/>
            <person name="Quiroz J."/>
            <person name="Raj R."/>
            <person name="Weissenberger G."/>
            <person name="Xin Y."/>
            <person name="Zou X."/>
            <person name="Han Y."/>
            <person name="Worley K."/>
            <person name="Muzny D."/>
            <person name="Gibbs R."/>
        </authorList>
    </citation>
    <scope>NUCLEOTIDE SEQUENCE</scope>
    <source>
        <strain evidence="2">Sampled in the wild</strain>
    </source>
</reference>
<sequence length="261" mass="28374">MIFHEGVGASARPPLLKVPPHLRNALAFIFCLHFRSPEVLFVIFFWSFGQSNFVDPLSQPPVPSLSLTLRTQKQSLSCSSDPRDSLWDASLLIQLRQPSRQPPCPPPPQLPPPPPPPQAPPQPPTSASTSSTPPLPSSHAPNPSSSARRLPVVSDCTTAPQSAARASSSHSAGGGMAVSRVPSPPPPEANTPVAENWCYTQSRFVSNANERQSHRNPVEIVPNFETASAESRPNKRISPNPLLRPTEPLLASRYTRKSRYM</sequence>
<feature type="compositionally biased region" description="Low complexity" evidence="1">
    <location>
        <begin position="159"/>
        <end position="171"/>
    </location>
</feature>
<dbReference type="OrthoDB" id="7789056at2759"/>
<gene>
    <name evidence="2" type="ORF">J437_LFUL012156</name>
</gene>
<organism evidence="2 3">
    <name type="scientific">Ladona fulva</name>
    <name type="common">Scarce chaser dragonfly</name>
    <name type="synonym">Libellula fulva</name>
    <dbReference type="NCBI Taxonomy" id="123851"/>
    <lineage>
        <taxon>Eukaryota</taxon>
        <taxon>Metazoa</taxon>
        <taxon>Ecdysozoa</taxon>
        <taxon>Arthropoda</taxon>
        <taxon>Hexapoda</taxon>
        <taxon>Insecta</taxon>
        <taxon>Pterygota</taxon>
        <taxon>Palaeoptera</taxon>
        <taxon>Odonata</taxon>
        <taxon>Epiprocta</taxon>
        <taxon>Anisoptera</taxon>
        <taxon>Libelluloidea</taxon>
        <taxon>Libellulidae</taxon>
        <taxon>Ladona</taxon>
    </lineage>
</organism>
<feature type="region of interest" description="Disordered" evidence="1">
    <location>
        <begin position="97"/>
        <end position="195"/>
    </location>
</feature>
<dbReference type="EMBL" id="KZ308628">
    <property type="protein sequence ID" value="KAG8232526.1"/>
    <property type="molecule type" value="Genomic_DNA"/>
</dbReference>
<dbReference type="AlphaFoldDB" id="A0A8K0KEE9"/>
<evidence type="ECO:0000313" key="2">
    <source>
        <dbReference type="EMBL" id="KAG8232526.1"/>
    </source>
</evidence>
<name>A0A8K0KEE9_LADFU</name>
<comment type="caution">
    <text evidence="2">The sequence shown here is derived from an EMBL/GenBank/DDBJ whole genome shotgun (WGS) entry which is preliminary data.</text>
</comment>
<protein>
    <submittedName>
        <fullName evidence="2">Uncharacterized protein</fullName>
    </submittedName>
</protein>
<proteinExistence type="predicted"/>